<protein>
    <recommendedName>
        <fullName evidence="3">Secreted protein</fullName>
    </recommendedName>
</protein>
<proteinExistence type="predicted"/>
<keyword evidence="2" id="KW-1185">Reference proteome</keyword>
<accession>A0AAV7IFS5</accession>
<dbReference type="AlphaFoldDB" id="A0AAV7IFS5"/>
<evidence type="ECO:0000313" key="2">
    <source>
        <dbReference type="Proteomes" id="UP000826195"/>
    </source>
</evidence>
<comment type="caution">
    <text evidence="1">The sequence shown here is derived from an EMBL/GenBank/DDBJ whole genome shotgun (WGS) entry which is preliminary data.</text>
</comment>
<dbReference type="EMBL" id="JAHXZJ010001864">
    <property type="protein sequence ID" value="KAH0550528.1"/>
    <property type="molecule type" value="Genomic_DNA"/>
</dbReference>
<evidence type="ECO:0008006" key="3">
    <source>
        <dbReference type="Google" id="ProtNLM"/>
    </source>
</evidence>
<name>A0AAV7IFS5_COTGL</name>
<dbReference type="Proteomes" id="UP000826195">
    <property type="component" value="Unassembled WGS sequence"/>
</dbReference>
<reference evidence="1 2" key="1">
    <citation type="journal article" date="2021" name="J. Hered.">
        <title>A chromosome-level genome assembly of the parasitoid wasp, Cotesia glomerata (Hymenoptera: Braconidae).</title>
        <authorList>
            <person name="Pinto B.J."/>
            <person name="Weis J.J."/>
            <person name="Gamble T."/>
            <person name="Ode P.J."/>
            <person name="Paul R."/>
            <person name="Zaspel J.M."/>
        </authorList>
    </citation>
    <scope>NUCLEOTIDE SEQUENCE [LARGE SCALE GENOMIC DNA]</scope>
    <source>
        <strain evidence="1">CgM1</strain>
    </source>
</reference>
<organism evidence="1 2">
    <name type="scientific">Cotesia glomerata</name>
    <name type="common">Lepidopteran parasitic wasp</name>
    <name type="synonym">Apanteles glomeratus</name>
    <dbReference type="NCBI Taxonomy" id="32391"/>
    <lineage>
        <taxon>Eukaryota</taxon>
        <taxon>Metazoa</taxon>
        <taxon>Ecdysozoa</taxon>
        <taxon>Arthropoda</taxon>
        <taxon>Hexapoda</taxon>
        <taxon>Insecta</taxon>
        <taxon>Pterygota</taxon>
        <taxon>Neoptera</taxon>
        <taxon>Endopterygota</taxon>
        <taxon>Hymenoptera</taxon>
        <taxon>Apocrita</taxon>
        <taxon>Ichneumonoidea</taxon>
        <taxon>Braconidae</taxon>
        <taxon>Microgastrinae</taxon>
        <taxon>Cotesia</taxon>
    </lineage>
</organism>
<gene>
    <name evidence="1" type="ORF">KQX54_020021</name>
</gene>
<evidence type="ECO:0000313" key="1">
    <source>
        <dbReference type="EMBL" id="KAH0550528.1"/>
    </source>
</evidence>
<sequence>MATSPTLSIAGTRARAAALLATTATGTGSTDRRVVFIASSPGASSHDTRTWPHNWTPTTSVSGVHVEGLQMRDESNMECR</sequence>